<dbReference type="PRINTS" id="PR00061">
    <property type="entry name" value="RIBOSOMALL19"/>
</dbReference>
<sequence>MTGDIRENLKPGMIIRVHQKVKELNTKGEEKERIQIFEGTVIAVKHGNETGATFTVRKISEGVGVEKIYPVHSPIVTKVELVRQLKVNRSKAYFLRDYKKKLKEVKVEKKICATATEKKTEEVKE</sequence>
<accession>A0A1F6MRV0</accession>
<evidence type="ECO:0000256" key="1">
    <source>
        <dbReference type="ARBA" id="ARBA00005781"/>
    </source>
</evidence>
<evidence type="ECO:0000313" key="6">
    <source>
        <dbReference type="Proteomes" id="UP000178347"/>
    </source>
</evidence>
<evidence type="ECO:0000313" key="5">
    <source>
        <dbReference type="EMBL" id="OGH74250.1"/>
    </source>
</evidence>
<reference evidence="5 6" key="1">
    <citation type="journal article" date="2016" name="Nat. Commun.">
        <title>Thousands of microbial genomes shed light on interconnected biogeochemical processes in an aquifer system.</title>
        <authorList>
            <person name="Anantharaman K."/>
            <person name="Brown C.T."/>
            <person name="Hug L.A."/>
            <person name="Sharon I."/>
            <person name="Castelle C.J."/>
            <person name="Probst A.J."/>
            <person name="Thomas B.C."/>
            <person name="Singh A."/>
            <person name="Wilkins M.J."/>
            <person name="Karaoz U."/>
            <person name="Brodie E.L."/>
            <person name="Williams K.H."/>
            <person name="Hubbard S.S."/>
            <person name="Banfield J.F."/>
        </authorList>
    </citation>
    <scope>NUCLEOTIDE SEQUENCE [LARGE SCALE GENOMIC DNA]</scope>
</reference>
<dbReference type="PANTHER" id="PTHR15680:SF9">
    <property type="entry name" value="LARGE RIBOSOMAL SUBUNIT PROTEIN BL19M"/>
    <property type="match status" value="1"/>
</dbReference>
<dbReference type="InterPro" id="IPR038657">
    <property type="entry name" value="Ribosomal_bL19_sf"/>
</dbReference>
<dbReference type="GO" id="GO:0003735">
    <property type="term" value="F:structural constituent of ribosome"/>
    <property type="evidence" value="ECO:0007669"/>
    <property type="project" value="InterPro"/>
</dbReference>
<evidence type="ECO:0000256" key="3">
    <source>
        <dbReference type="ARBA" id="ARBA00023274"/>
    </source>
</evidence>
<evidence type="ECO:0000256" key="4">
    <source>
        <dbReference type="RuleBase" id="RU000559"/>
    </source>
</evidence>
<dbReference type="Proteomes" id="UP000178347">
    <property type="component" value="Unassembled WGS sequence"/>
</dbReference>
<protein>
    <recommendedName>
        <fullName evidence="4">50S ribosomal protein L19</fullName>
    </recommendedName>
</protein>
<organism evidence="5 6">
    <name type="scientific">Candidatus Magasanikbacteria bacterium RIFCSPLOWO2_12_FULL_43_12</name>
    <dbReference type="NCBI Taxonomy" id="1798692"/>
    <lineage>
        <taxon>Bacteria</taxon>
        <taxon>Candidatus Magasanikiibacteriota</taxon>
    </lineage>
</organism>
<keyword evidence="3 4" id="KW-0687">Ribonucleoprotein</keyword>
<keyword evidence="2" id="KW-0689">Ribosomal protein</keyword>
<dbReference type="InterPro" id="IPR001857">
    <property type="entry name" value="Ribosomal_bL19"/>
</dbReference>
<dbReference type="Pfam" id="PF01245">
    <property type="entry name" value="Ribosomal_L19"/>
    <property type="match status" value="1"/>
</dbReference>
<comment type="similarity">
    <text evidence="1 4">Belongs to the bacterial ribosomal protein bL19 family.</text>
</comment>
<dbReference type="GO" id="GO:0006412">
    <property type="term" value="P:translation"/>
    <property type="evidence" value="ECO:0007669"/>
    <property type="project" value="InterPro"/>
</dbReference>
<name>A0A1F6MRV0_9BACT</name>
<dbReference type="InterPro" id="IPR008991">
    <property type="entry name" value="Translation_prot_SH3-like_sf"/>
</dbReference>
<dbReference type="AlphaFoldDB" id="A0A1F6MRV0"/>
<proteinExistence type="inferred from homology"/>
<comment type="function">
    <text evidence="4">This protein is located at the 30S-50S ribosomal subunit interface and may play a role in the structure and function of the aminoacyl-tRNA binding site.</text>
</comment>
<dbReference type="EMBL" id="MFQN01000021">
    <property type="protein sequence ID" value="OGH74250.1"/>
    <property type="molecule type" value="Genomic_DNA"/>
</dbReference>
<dbReference type="PANTHER" id="PTHR15680">
    <property type="entry name" value="RIBOSOMAL PROTEIN L19"/>
    <property type="match status" value="1"/>
</dbReference>
<dbReference type="STRING" id="1798692.A3G00_02785"/>
<comment type="caution">
    <text evidence="5">The sequence shown here is derived from an EMBL/GenBank/DDBJ whole genome shotgun (WGS) entry which is preliminary data.</text>
</comment>
<dbReference type="GO" id="GO:0022625">
    <property type="term" value="C:cytosolic large ribosomal subunit"/>
    <property type="evidence" value="ECO:0007669"/>
    <property type="project" value="TreeGrafter"/>
</dbReference>
<gene>
    <name evidence="5" type="ORF">A3G00_02785</name>
</gene>
<dbReference type="Gene3D" id="2.30.30.790">
    <property type="match status" value="1"/>
</dbReference>
<evidence type="ECO:0000256" key="2">
    <source>
        <dbReference type="ARBA" id="ARBA00022980"/>
    </source>
</evidence>
<dbReference type="SUPFAM" id="SSF50104">
    <property type="entry name" value="Translation proteins SH3-like domain"/>
    <property type="match status" value="1"/>
</dbReference>